<dbReference type="InterPro" id="IPR014710">
    <property type="entry name" value="RmlC-like_jellyroll"/>
</dbReference>
<keyword evidence="4" id="KW-1185">Reference proteome</keyword>
<dbReference type="PATRIC" id="fig|1806891.3.peg.859"/>
<dbReference type="PANTHER" id="PTHR45638:SF11">
    <property type="entry name" value="CYCLIC NUCLEOTIDE-GATED CATION CHANNEL SUBUNIT A"/>
    <property type="match status" value="1"/>
</dbReference>
<organism evidence="3 4">
    <name type="scientific">Candidatus Chlamydia sanziniae</name>
    <dbReference type="NCBI Taxonomy" id="1806891"/>
    <lineage>
        <taxon>Bacteria</taxon>
        <taxon>Pseudomonadati</taxon>
        <taxon>Chlamydiota</taxon>
        <taxon>Chlamydiia</taxon>
        <taxon>Chlamydiales</taxon>
        <taxon>Chlamydiaceae</taxon>
        <taxon>Chlamydia/Chlamydophila group</taxon>
        <taxon>Chlamydia</taxon>
    </lineage>
</organism>
<accession>A0A1A9HYN4</accession>
<evidence type="ECO:0000313" key="4">
    <source>
        <dbReference type="Proteomes" id="UP000078162"/>
    </source>
</evidence>
<dbReference type="PROSITE" id="PS50042">
    <property type="entry name" value="CNMP_BINDING_3"/>
    <property type="match status" value="1"/>
</dbReference>
<evidence type="ECO:0000259" key="2">
    <source>
        <dbReference type="PROSITE" id="PS50042"/>
    </source>
</evidence>
<dbReference type="CDD" id="cd00038">
    <property type="entry name" value="CAP_ED"/>
    <property type="match status" value="1"/>
</dbReference>
<keyword evidence="1" id="KW-1071">Ligand-gated ion channel</keyword>
<gene>
    <name evidence="3" type="ORF">Cs308_0866</name>
</gene>
<dbReference type="STRING" id="1806891.Cs308_0866"/>
<dbReference type="EMBL" id="CP014639">
    <property type="protein sequence ID" value="ANH79036.1"/>
    <property type="molecule type" value="Genomic_DNA"/>
</dbReference>
<dbReference type="InterPro" id="IPR000595">
    <property type="entry name" value="cNMP-bd_dom"/>
</dbReference>
<dbReference type="GO" id="GO:0005221">
    <property type="term" value="F:intracellularly cyclic nucleotide-activated monoatomic cation channel activity"/>
    <property type="evidence" value="ECO:0007669"/>
    <property type="project" value="InterPro"/>
</dbReference>
<dbReference type="SUPFAM" id="SSF51206">
    <property type="entry name" value="cAMP-binding domain-like"/>
    <property type="match status" value="1"/>
</dbReference>
<protein>
    <submittedName>
        <fullName evidence="3">cAMP-binding protein</fullName>
    </submittedName>
</protein>
<dbReference type="PANTHER" id="PTHR45638">
    <property type="entry name" value="CYCLIC NUCLEOTIDE-GATED CATION CHANNEL SUBUNIT A"/>
    <property type="match status" value="1"/>
</dbReference>
<keyword evidence="1" id="KW-0813">Transport</keyword>
<dbReference type="KEGG" id="csaz:Cs308_0866"/>
<dbReference type="Pfam" id="PF00027">
    <property type="entry name" value="cNMP_binding"/>
    <property type="match status" value="1"/>
</dbReference>
<proteinExistence type="predicted"/>
<name>A0A1A9HYN4_9CHLA</name>
<evidence type="ECO:0000256" key="1">
    <source>
        <dbReference type="ARBA" id="ARBA00023286"/>
    </source>
</evidence>
<evidence type="ECO:0000313" key="3">
    <source>
        <dbReference type="EMBL" id="ANH79036.1"/>
    </source>
</evidence>
<dbReference type="GO" id="GO:0044877">
    <property type="term" value="F:protein-containing complex binding"/>
    <property type="evidence" value="ECO:0007669"/>
    <property type="project" value="TreeGrafter"/>
</dbReference>
<reference evidence="3 4" key="1">
    <citation type="submission" date="2016-03" db="EMBL/GenBank/DDBJ databases">
        <title>Culture-independent genomics supports pathogen discovery for uncultivable bacteria within the genus Chlamydia.</title>
        <authorList>
            <person name="Taylor-Brown A."/>
            <person name="Bachmann N.L."/>
            <person name="Borel N."/>
            <person name="Polkinghorne A."/>
        </authorList>
    </citation>
    <scope>NUCLEOTIDE SEQUENCE [LARGE SCALE GENOMIC DNA]</scope>
    <source>
        <strain evidence="3 4">2742-308</strain>
    </source>
</reference>
<keyword evidence="1" id="KW-0406">Ion transport</keyword>
<dbReference type="InterPro" id="IPR018490">
    <property type="entry name" value="cNMP-bd_dom_sf"/>
</dbReference>
<feature type="domain" description="Cyclic nucleotide-binding" evidence="2">
    <location>
        <begin position="15"/>
        <end position="131"/>
    </location>
</feature>
<dbReference type="SMART" id="SM00100">
    <property type="entry name" value="cNMP"/>
    <property type="match status" value="1"/>
</dbReference>
<dbReference type="AlphaFoldDB" id="A0A1A9HYN4"/>
<sequence>MNLIDRAFLLKKTIIFHSLDMDLLLGIADKAEIMIFKPGANIFSIGQRGFSFYIIVEGHVIISYDKLETPIKLKSKDCFGEESLFNNKLREYNACANTQARMLVLSKGQILNIIEECPSVALSFLELYSKQIEFRLPLSTRIQI</sequence>
<dbReference type="Gene3D" id="2.60.120.10">
    <property type="entry name" value="Jelly Rolls"/>
    <property type="match status" value="1"/>
</dbReference>
<keyword evidence="1" id="KW-0407">Ion channel</keyword>
<dbReference type="OrthoDB" id="18637at2"/>
<dbReference type="RefSeq" id="WP_066482939.1">
    <property type="nucleotide sequence ID" value="NZ_CP014639.1"/>
</dbReference>
<dbReference type="Proteomes" id="UP000078162">
    <property type="component" value="Chromosome"/>
</dbReference>
<dbReference type="InterPro" id="IPR050866">
    <property type="entry name" value="CNG_cation_channel"/>
</dbReference>